<sequence length="278" mass="32719">MIEWIPFERLINLQKIREYESGTIFMATWLDGIRVIKDGIAQSRNELCGVNIKILRGIRTCDLFIKELTNYMKQKESVVYGITQSTKTNRYAIVIPDEFNSRRKNSNGVCKYCKNYNTSPAWCQSCDPWREELEWTNENKEINNLIKEFIKEYKLKTTEYEKVIEWIPFNELTNLQEIKGVSDLAFMATWDKGVRTIKYQSGEYIRSRTTSSVDIMNLNYSQTNTLKLLEIVKFHIQSEEYRIHGITQNTEIDITPVQSGANYVTLQKWYKKQVAIKP</sequence>
<dbReference type="AlphaFoldDB" id="A0A397VUX1"/>
<protein>
    <submittedName>
        <fullName evidence="1">Uncharacterized protein</fullName>
    </submittedName>
</protein>
<keyword evidence="2" id="KW-1185">Reference proteome</keyword>
<gene>
    <name evidence="1" type="ORF">C2G38_422634</name>
</gene>
<proteinExistence type="predicted"/>
<evidence type="ECO:0000313" key="1">
    <source>
        <dbReference type="EMBL" id="RIB25738.1"/>
    </source>
</evidence>
<organism evidence="1 2">
    <name type="scientific">Gigaspora rosea</name>
    <dbReference type="NCBI Taxonomy" id="44941"/>
    <lineage>
        <taxon>Eukaryota</taxon>
        <taxon>Fungi</taxon>
        <taxon>Fungi incertae sedis</taxon>
        <taxon>Mucoromycota</taxon>
        <taxon>Glomeromycotina</taxon>
        <taxon>Glomeromycetes</taxon>
        <taxon>Diversisporales</taxon>
        <taxon>Gigasporaceae</taxon>
        <taxon>Gigaspora</taxon>
    </lineage>
</organism>
<dbReference type="OrthoDB" id="2421662at2759"/>
<evidence type="ECO:0000313" key="2">
    <source>
        <dbReference type="Proteomes" id="UP000266673"/>
    </source>
</evidence>
<accession>A0A397VUX1</accession>
<comment type="caution">
    <text evidence="1">The sequence shown here is derived from an EMBL/GenBank/DDBJ whole genome shotgun (WGS) entry which is preliminary data.</text>
</comment>
<reference evidence="1 2" key="1">
    <citation type="submission" date="2018-06" db="EMBL/GenBank/DDBJ databases">
        <title>Comparative genomics reveals the genomic features of Rhizophagus irregularis, R. cerebriforme, R. diaphanum and Gigaspora rosea, and their symbiotic lifestyle signature.</title>
        <authorList>
            <person name="Morin E."/>
            <person name="San Clemente H."/>
            <person name="Chen E.C.H."/>
            <person name="De La Providencia I."/>
            <person name="Hainaut M."/>
            <person name="Kuo A."/>
            <person name="Kohler A."/>
            <person name="Murat C."/>
            <person name="Tang N."/>
            <person name="Roy S."/>
            <person name="Loubradou J."/>
            <person name="Henrissat B."/>
            <person name="Grigoriev I.V."/>
            <person name="Corradi N."/>
            <person name="Roux C."/>
            <person name="Martin F.M."/>
        </authorList>
    </citation>
    <scope>NUCLEOTIDE SEQUENCE [LARGE SCALE GENOMIC DNA]</scope>
    <source>
        <strain evidence="1 2">DAOM 194757</strain>
    </source>
</reference>
<dbReference type="Proteomes" id="UP000266673">
    <property type="component" value="Unassembled WGS sequence"/>
</dbReference>
<name>A0A397VUX1_9GLOM</name>
<dbReference type="EMBL" id="QKWP01000164">
    <property type="protein sequence ID" value="RIB25738.1"/>
    <property type="molecule type" value="Genomic_DNA"/>
</dbReference>